<feature type="region of interest" description="Disordered" evidence="2">
    <location>
        <begin position="1"/>
        <end position="214"/>
    </location>
</feature>
<dbReference type="SUPFAM" id="SSF55120">
    <property type="entry name" value="Pseudouridine synthase"/>
    <property type="match status" value="1"/>
</dbReference>
<dbReference type="GO" id="GO:0003723">
    <property type="term" value="F:RNA binding"/>
    <property type="evidence" value="ECO:0007669"/>
    <property type="project" value="InterPro"/>
</dbReference>
<evidence type="ECO:0000313" key="5">
    <source>
        <dbReference type="Proteomes" id="UP000694395"/>
    </source>
</evidence>
<organism evidence="4 5">
    <name type="scientific">Oncorhynchus mykiss</name>
    <name type="common">Rainbow trout</name>
    <name type="synonym">Salmo gairdneri</name>
    <dbReference type="NCBI Taxonomy" id="8022"/>
    <lineage>
        <taxon>Eukaryota</taxon>
        <taxon>Metazoa</taxon>
        <taxon>Chordata</taxon>
        <taxon>Craniata</taxon>
        <taxon>Vertebrata</taxon>
        <taxon>Euteleostomi</taxon>
        <taxon>Actinopterygii</taxon>
        <taxon>Neopterygii</taxon>
        <taxon>Teleostei</taxon>
        <taxon>Protacanthopterygii</taxon>
        <taxon>Salmoniformes</taxon>
        <taxon>Salmonidae</taxon>
        <taxon>Salmoninae</taxon>
        <taxon>Oncorhynchus</taxon>
    </lineage>
</organism>
<reference evidence="4" key="1">
    <citation type="submission" date="2025-08" db="UniProtKB">
        <authorList>
            <consortium name="Ensembl"/>
        </authorList>
    </citation>
    <scope>IDENTIFICATION</scope>
</reference>
<evidence type="ECO:0000256" key="2">
    <source>
        <dbReference type="SAM" id="MobiDB-lite"/>
    </source>
</evidence>
<evidence type="ECO:0000256" key="1">
    <source>
        <dbReference type="ARBA" id="ARBA00010876"/>
    </source>
</evidence>
<dbReference type="GO" id="GO:0045095">
    <property type="term" value="C:keratin filament"/>
    <property type="evidence" value="ECO:0007669"/>
    <property type="project" value="InterPro"/>
</dbReference>
<keyword evidence="5" id="KW-1185">Reference proteome</keyword>
<dbReference type="CDD" id="cd02869">
    <property type="entry name" value="PseudoU_synth_RluA_like"/>
    <property type="match status" value="1"/>
</dbReference>
<feature type="domain" description="Pseudouridine synthase RsuA/RluA-like" evidence="3">
    <location>
        <begin position="231"/>
        <end position="395"/>
    </location>
</feature>
<dbReference type="Ensembl" id="ENSOMYT00000153542.1">
    <property type="protein sequence ID" value="ENSOMYP00000127795.1"/>
    <property type="gene ID" value="ENSOMYG00000073626.1"/>
</dbReference>
<dbReference type="InterPro" id="IPR050188">
    <property type="entry name" value="RluA_PseudoU_synthase"/>
</dbReference>
<dbReference type="GeneTree" id="ENSGT00510000048339"/>
<reference evidence="4" key="2">
    <citation type="submission" date="2025-09" db="UniProtKB">
        <authorList>
            <consortium name="Ensembl"/>
        </authorList>
    </citation>
    <scope>IDENTIFICATION</scope>
</reference>
<dbReference type="Proteomes" id="UP000694395">
    <property type="component" value="Unassembled WGS sequence"/>
</dbReference>
<proteinExistence type="inferred from homology"/>
<dbReference type="PANTHER" id="PTHR21600:SF87">
    <property type="entry name" value="RNA PSEUDOURIDYLATE SYNTHASE DOMAIN-CONTAINING PROTEIN 1"/>
    <property type="match status" value="1"/>
</dbReference>
<comment type="similarity">
    <text evidence="1">Belongs to the pseudouridine synthase RluA family.</text>
</comment>
<evidence type="ECO:0000259" key="3">
    <source>
        <dbReference type="Pfam" id="PF00849"/>
    </source>
</evidence>
<dbReference type="GO" id="GO:0005829">
    <property type="term" value="C:cytosol"/>
    <property type="evidence" value="ECO:0007669"/>
    <property type="project" value="UniProtKB-ARBA"/>
</dbReference>
<dbReference type="AlphaFoldDB" id="A0A8K9X4Y1"/>
<dbReference type="Gene3D" id="3.30.2350.10">
    <property type="entry name" value="Pseudouridine synthase"/>
    <property type="match status" value="1"/>
</dbReference>
<dbReference type="GO" id="GO:0000455">
    <property type="term" value="P:enzyme-directed rRNA pseudouridine synthesis"/>
    <property type="evidence" value="ECO:0007669"/>
    <property type="project" value="TreeGrafter"/>
</dbReference>
<protein>
    <recommendedName>
        <fullName evidence="3">Pseudouridine synthase RsuA/RluA-like domain-containing protein</fullName>
    </recommendedName>
</protein>
<dbReference type="InterPro" id="IPR020103">
    <property type="entry name" value="PsdUridine_synth_cat_dom_sf"/>
</dbReference>
<sequence>MEPAVVEPGSMEPAGVEPGSMEPSSMEPSSMEPSSMEPSSMEPAGVEPGSMEPSSMEPSSMEPSSMEPSSMEPGSMEPSSMEPSSMEPGGVEPSSMEPSSMEPSSMEPSSMEPSSMEPSSMEPGGVEPSSMEPSSMEPSSMEPSSMEPGGVEPSSMEPSSMEPSSMEPSSMEPGSVDSLREPTSVQPDSGMEPGSVEPASGVETTRGVEPSRGVEPASVDSLKVLYQSCDYIIVDKHWDIRIDSKMWYEKHTVQKQLGLRFPELADPGTYYGFRFCHQLDYSTSGVLCVALNKAAAGRVYHCFKDRRATKVYLALVRGWVEEEKMTIDFSIGENTTEGRTHMMCIQGTDGCENPKPCQSHLTVLEYGDYDGDPVTKVVLQPLTGRTHQLRVHCEAVGHPIVGDYTYSLGEDSAPYRMMLHAHLLHLPLEPLPLQAAAPDPFTTPTDPRWRPQRCLRTVEGVVETLLEHRAAEERTEREEKKRQQEERSRQQEERRKRWRGREESEEQRRMCQ</sequence>
<evidence type="ECO:0000313" key="4">
    <source>
        <dbReference type="Ensembl" id="ENSOMYP00000127795.1"/>
    </source>
</evidence>
<dbReference type="GO" id="GO:0009982">
    <property type="term" value="F:pseudouridine synthase activity"/>
    <property type="evidence" value="ECO:0007669"/>
    <property type="project" value="InterPro"/>
</dbReference>
<accession>A0A8K9X4Y1</accession>
<name>A0A8K9X4Y1_ONCMY</name>
<dbReference type="InterPro" id="IPR006145">
    <property type="entry name" value="PsdUridine_synth_RsuA/RluA"/>
</dbReference>
<feature type="region of interest" description="Disordered" evidence="2">
    <location>
        <begin position="468"/>
        <end position="512"/>
    </location>
</feature>
<feature type="compositionally biased region" description="Low complexity" evidence="2">
    <location>
        <begin position="20"/>
        <end position="176"/>
    </location>
</feature>
<dbReference type="PANTHER" id="PTHR21600">
    <property type="entry name" value="MITOCHONDRIAL RNA PSEUDOURIDINE SYNTHASE"/>
    <property type="match status" value="1"/>
</dbReference>
<dbReference type="Pfam" id="PF00849">
    <property type="entry name" value="PseudoU_synth_2"/>
    <property type="match status" value="1"/>
</dbReference>